<protein>
    <recommendedName>
        <fullName evidence="1">Reverse transcriptase domain-containing protein</fullName>
    </recommendedName>
</protein>
<reference evidence="2" key="1">
    <citation type="submission" date="2020-06" db="EMBL/GenBank/DDBJ databases">
        <authorList>
            <person name="Li T."/>
            <person name="Hu X."/>
            <person name="Zhang T."/>
            <person name="Song X."/>
            <person name="Zhang H."/>
            <person name="Dai N."/>
            <person name="Sheng W."/>
            <person name="Hou X."/>
            <person name="Wei L."/>
        </authorList>
    </citation>
    <scope>NUCLEOTIDE SEQUENCE</scope>
    <source>
        <strain evidence="2">KEN8</strain>
        <tissue evidence="2">Leaf</tissue>
    </source>
</reference>
<dbReference type="AlphaFoldDB" id="A0AAW2RRQ8"/>
<evidence type="ECO:0000259" key="1">
    <source>
        <dbReference type="PROSITE" id="PS50878"/>
    </source>
</evidence>
<name>A0AAW2RRQ8_9LAMI</name>
<reference evidence="2" key="2">
    <citation type="journal article" date="2024" name="Plant">
        <title>Genomic evolution and insights into agronomic trait innovations of Sesamum species.</title>
        <authorList>
            <person name="Miao H."/>
            <person name="Wang L."/>
            <person name="Qu L."/>
            <person name="Liu H."/>
            <person name="Sun Y."/>
            <person name="Le M."/>
            <person name="Wang Q."/>
            <person name="Wei S."/>
            <person name="Zheng Y."/>
            <person name="Lin W."/>
            <person name="Duan Y."/>
            <person name="Cao H."/>
            <person name="Xiong S."/>
            <person name="Wang X."/>
            <person name="Wei L."/>
            <person name="Li C."/>
            <person name="Ma Q."/>
            <person name="Ju M."/>
            <person name="Zhao R."/>
            <person name="Li G."/>
            <person name="Mu C."/>
            <person name="Tian Q."/>
            <person name="Mei H."/>
            <person name="Zhang T."/>
            <person name="Gao T."/>
            <person name="Zhang H."/>
        </authorList>
    </citation>
    <scope>NUCLEOTIDE SEQUENCE</scope>
    <source>
        <strain evidence="2">KEN8</strain>
    </source>
</reference>
<sequence>MYLISSGKNDWNVALKLDMAKTYNRVDQDFLQAMLARLDFSFLWLRLIAHCTQHCWFLVMVNGGFSRFFKSSRGLRQGNLLSPMLFVLASEYLSRGINKLFEEEHVLGVKIFLDSFAMTTCQCINVSKTSFWVAPNAPTLIIRMVKRLMGLVHKPFPFTYLGASIYVGWKKAMIFEPLIEALASMVVGWEKKVIESGLGIIQLPDMVESFSQKLW</sequence>
<accession>A0AAW2RRQ8</accession>
<dbReference type="InterPro" id="IPR000477">
    <property type="entry name" value="RT_dom"/>
</dbReference>
<dbReference type="PANTHER" id="PTHR33116:SF80">
    <property type="entry name" value="REVERSE TRANSCRIPTASE ZINC-BINDING DOMAIN-CONTAINING PROTEIN"/>
    <property type="match status" value="1"/>
</dbReference>
<gene>
    <name evidence="2" type="ORF">Scaly_0568300</name>
</gene>
<dbReference type="PANTHER" id="PTHR33116">
    <property type="entry name" value="REVERSE TRANSCRIPTASE ZINC-BINDING DOMAIN-CONTAINING PROTEIN-RELATED-RELATED"/>
    <property type="match status" value="1"/>
</dbReference>
<dbReference type="PROSITE" id="PS50878">
    <property type="entry name" value="RT_POL"/>
    <property type="match status" value="1"/>
</dbReference>
<feature type="domain" description="Reverse transcriptase" evidence="1">
    <location>
        <begin position="1"/>
        <end position="165"/>
    </location>
</feature>
<comment type="caution">
    <text evidence="2">The sequence shown here is derived from an EMBL/GenBank/DDBJ whole genome shotgun (WGS) entry which is preliminary data.</text>
</comment>
<dbReference type="EMBL" id="JACGWM010000003">
    <property type="protein sequence ID" value="KAL0382810.1"/>
    <property type="molecule type" value="Genomic_DNA"/>
</dbReference>
<evidence type="ECO:0000313" key="2">
    <source>
        <dbReference type="EMBL" id="KAL0382810.1"/>
    </source>
</evidence>
<dbReference type="Pfam" id="PF00078">
    <property type="entry name" value="RVT_1"/>
    <property type="match status" value="1"/>
</dbReference>
<organism evidence="2">
    <name type="scientific">Sesamum calycinum</name>
    <dbReference type="NCBI Taxonomy" id="2727403"/>
    <lineage>
        <taxon>Eukaryota</taxon>
        <taxon>Viridiplantae</taxon>
        <taxon>Streptophyta</taxon>
        <taxon>Embryophyta</taxon>
        <taxon>Tracheophyta</taxon>
        <taxon>Spermatophyta</taxon>
        <taxon>Magnoliopsida</taxon>
        <taxon>eudicotyledons</taxon>
        <taxon>Gunneridae</taxon>
        <taxon>Pentapetalae</taxon>
        <taxon>asterids</taxon>
        <taxon>lamiids</taxon>
        <taxon>Lamiales</taxon>
        <taxon>Pedaliaceae</taxon>
        <taxon>Sesamum</taxon>
    </lineage>
</organism>
<proteinExistence type="predicted"/>